<reference evidence="2 3" key="1">
    <citation type="submission" date="2014-03" db="EMBL/GenBank/DDBJ databases">
        <authorList>
            <person name="Sibley D."/>
            <person name="Venepally P."/>
            <person name="Karamycheva S."/>
            <person name="Hadjithomas M."/>
            <person name="Khan A."/>
            <person name="Brunk B."/>
            <person name="Roos D."/>
            <person name="Caler E."/>
            <person name="Lorenzi H."/>
        </authorList>
    </citation>
    <scope>NUCLEOTIDE SEQUENCE [LARGE SCALE GENOMIC DNA]</scope>
    <source>
        <strain evidence="3">p89</strain>
    </source>
</reference>
<dbReference type="VEuPathDB" id="ToxoDB:TGP89_241155"/>
<sequence>MNPQTTGRLLAGCTIGVSAYCLCWLFLPPFYKETRAIQLLFPSPFYLLYLGASGVLFLILGSLCVGGILMLRYDDPRLSKKTKESSSRCVSTSLPPSPHTDILRYLAIQRGWVPPDMILF</sequence>
<proteinExistence type="predicted"/>
<feature type="transmembrane region" description="Helical" evidence="1">
    <location>
        <begin position="9"/>
        <end position="27"/>
    </location>
</feature>
<keyword evidence="1 2" id="KW-0812">Transmembrane</keyword>
<comment type="caution">
    <text evidence="2">The sequence shown here is derived from an EMBL/GenBank/DDBJ whole genome shotgun (WGS) entry which is preliminary data.</text>
</comment>
<protein>
    <submittedName>
        <fullName evidence="2">Putative transmembrane protein</fullName>
    </submittedName>
</protein>
<evidence type="ECO:0000313" key="3">
    <source>
        <dbReference type="Proteomes" id="UP000028828"/>
    </source>
</evidence>
<evidence type="ECO:0000256" key="1">
    <source>
        <dbReference type="SAM" id="Phobius"/>
    </source>
</evidence>
<dbReference type="Proteomes" id="UP000028828">
    <property type="component" value="Unassembled WGS sequence"/>
</dbReference>
<evidence type="ECO:0000313" key="2">
    <source>
        <dbReference type="EMBL" id="KFG38616.1"/>
    </source>
</evidence>
<organism evidence="2 3">
    <name type="scientific">Toxoplasma gondii p89</name>
    <dbReference type="NCBI Taxonomy" id="943119"/>
    <lineage>
        <taxon>Eukaryota</taxon>
        <taxon>Sar</taxon>
        <taxon>Alveolata</taxon>
        <taxon>Apicomplexa</taxon>
        <taxon>Conoidasida</taxon>
        <taxon>Coccidia</taxon>
        <taxon>Eucoccidiorida</taxon>
        <taxon>Eimeriorina</taxon>
        <taxon>Sarcocystidae</taxon>
        <taxon>Toxoplasma</taxon>
    </lineage>
</organism>
<gene>
    <name evidence="2" type="ORF">TGP89_241155</name>
</gene>
<dbReference type="AlphaFoldDB" id="A0A086K2J8"/>
<keyword evidence="1" id="KW-0472">Membrane</keyword>
<accession>A0A086K2J8</accession>
<dbReference type="EMBL" id="AEYI02001337">
    <property type="protein sequence ID" value="KFG38616.1"/>
    <property type="molecule type" value="Genomic_DNA"/>
</dbReference>
<dbReference type="OrthoDB" id="10285386at2759"/>
<feature type="transmembrane region" description="Helical" evidence="1">
    <location>
        <begin position="47"/>
        <end position="71"/>
    </location>
</feature>
<keyword evidence="1" id="KW-1133">Transmembrane helix</keyword>
<name>A0A086K2J8_TOXGO</name>